<reference evidence="4 5" key="1">
    <citation type="submission" date="2019-03" db="EMBL/GenBank/DDBJ databases">
        <title>Genomic Encyclopedia of Archaeal and Bacterial Type Strains, Phase II (KMG-II): from individual species to whole genera.</title>
        <authorList>
            <person name="Goeker M."/>
        </authorList>
    </citation>
    <scope>NUCLEOTIDE SEQUENCE [LARGE SCALE GENOMIC DNA]</scope>
    <source>
        <strain evidence="4 5">DSM 26433</strain>
    </source>
</reference>
<dbReference type="RefSeq" id="WP_165929152.1">
    <property type="nucleotide sequence ID" value="NZ_SMGR01000001.1"/>
</dbReference>
<organism evidence="4 5">
    <name type="scientific">Shimia isoporae</name>
    <dbReference type="NCBI Taxonomy" id="647720"/>
    <lineage>
        <taxon>Bacteria</taxon>
        <taxon>Pseudomonadati</taxon>
        <taxon>Pseudomonadota</taxon>
        <taxon>Alphaproteobacteria</taxon>
        <taxon>Rhodobacterales</taxon>
        <taxon>Roseobacteraceae</taxon>
    </lineage>
</organism>
<evidence type="ECO:0000256" key="1">
    <source>
        <dbReference type="ARBA" id="ARBA00023012"/>
    </source>
</evidence>
<feature type="modified residue" description="Phosphohistidine" evidence="2">
    <location>
        <position position="53"/>
    </location>
</feature>
<evidence type="ECO:0000256" key="2">
    <source>
        <dbReference type="PROSITE-ProRule" id="PRU00110"/>
    </source>
</evidence>
<evidence type="ECO:0000313" key="5">
    <source>
        <dbReference type="Proteomes" id="UP000295673"/>
    </source>
</evidence>
<evidence type="ECO:0000313" key="4">
    <source>
        <dbReference type="EMBL" id="TCL10206.1"/>
    </source>
</evidence>
<protein>
    <submittedName>
        <fullName evidence="4">Hpt domain-containing protein</fullName>
    </submittedName>
</protein>
<dbReference type="Gene3D" id="1.20.120.160">
    <property type="entry name" value="HPT domain"/>
    <property type="match status" value="1"/>
</dbReference>
<feature type="domain" description="HPt" evidence="3">
    <location>
        <begin position="6"/>
        <end position="108"/>
    </location>
</feature>
<accession>A0A4R1NP06</accession>
<dbReference type="InterPro" id="IPR036641">
    <property type="entry name" value="HPT_dom_sf"/>
</dbReference>
<evidence type="ECO:0000259" key="3">
    <source>
        <dbReference type="PROSITE" id="PS50894"/>
    </source>
</evidence>
<dbReference type="GO" id="GO:0000160">
    <property type="term" value="P:phosphorelay signal transduction system"/>
    <property type="evidence" value="ECO:0007669"/>
    <property type="project" value="UniProtKB-KW"/>
</dbReference>
<keyword evidence="1" id="KW-0902">Two-component regulatory system</keyword>
<dbReference type="SUPFAM" id="SSF47226">
    <property type="entry name" value="Histidine-containing phosphotransfer domain, HPT domain"/>
    <property type="match status" value="1"/>
</dbReference>
<gene>
    <name evidence="4" type="ORF">BXY66_2275</name>
</gene>
<keyword evidence="5" id="KW-1185">Reference proteome</keyword>
<dbReference type="AlphaFoldDB" id="A0A4R1NP06"/>
<comment type="caution">
    <text evidence="4">The sequence shown here is derived from an EMBL/GenBank/DDBJ whole genome shotgun (WGS) entry which is preliminary data.</text>
</comment>
<sequence length="112" mass="12729">MFPQEHQDKFAKLRAHFLATLPEREAEIEDMVSTLMEKGPSKKVYENLFIATHKLAGISATYGMAALGSRAEEAEVLVDEARKQRPDEKRFYEILSATDMLTEELRRVAGLD</sequence>
<dbReference type="EMBL" id="SMGR01000001">
    <property type="protein sequence ID" value="TCL10206.1"/>
    <property type="molecule type" value="Genomic_DNA"/>
</dbReference>
<dbReference type="PROSITE" id="PS50894">
    <property type="entry name" value="HPT"/>
    <property type="match status" value="1"/>
</dbReference>
<dbReference type="GO" id="GO:0004672">
    <property type="term" value="F:protein kinase activity"/>
    <property type="evidence" value="ECO:0007669"/>
    <property type="project" value="UniProtKB-ARBA"/>
</dbReference>
<proteinExistence type="predicted"/>
<name>A0A4R1NP06_9RHOB</name>
<dbReference type="Pfam" id="PF01627">
    <property type="entry name" value="Hpt"/>
    <property type="match status" value="1"/>
</dbReference>
<dbReference type="Proteomes" id="UP000295673">
    <property type="component" value="Unassembled WGS sequence"/>
</dbReference>
<dbReference type="InterPro" id="IPR008207">
    <property type="entry name" value="Sig_transdc_His_kin_Hpt_dom"/>
</dbReference>
<keyword evidence="2" id="KW-0597">Phosphoprotein</keyword>